<dbReference type="AlphaFoldDB" id="A0A8E2E258"/>
<dbReference type="InterPro" id="IPR020472">
    <property type="entry name" value="WD40_PAC1"/>
</dbReference>
<dbReference type="SUPFAM" id="SSF50978">
    <property type="entry name" value="WD40 repeat-like"/>
    <property type="match status" value="1"/>
</dbReference>
<organism evidence="5 6">
    <name type="scientific">Lepidopterella palustris CBS 459.81</name>
    <dbReference type="NCBI Taxonomy" id="1314670"/>
    <lineage>
        <taxon>Eukaryota</taxon>
        <taxon>Fungi</taxon>
        <taxon>Dikarya</taxon>
        <taxon>Ascomycota</taxon>
        <taxon>Pezizomycotina</taxon>
        <taxon>Dothideomycetes</taxon>
        <taxon>Pleosporomycetidae</taxon>
        <taxon>Mytilinidiales</taxon>
        <taxon>Argynnaceae</taxon>
        <taxon>Lepidopterella</taxon>
    </lineage>
</organism>
<feature type="repeat" description="WD" evidence="3">
    <location>
        <begin position="1026"/>
        <end position="1067"/>
    </location>
</feature>
<evidence type="ECO:0000259" key="4">
    <source>
        <dbReference type="PROSITE" id="PS50837"/>
    </source>
</evidence>
<dbReference type="OrthoDB" id="538223at2759"/>
<dbReference type="InterPro" id="IPR019775">
    <property type="entry name" value="WD40_repeat_CS"/>
</dbReference>
<dbReference type="Pfam" id="PF06985">
    <property type="entry name" value="HET"/>
    <property type="match status" value="1"/>
</dbReference>
<dbReference type="PROSITE" id="PS50837">
    <property type="entry name" value="NACHT"/>
    <property type="match status" value="1"/>
</dbReference>
<dbReference type="SUPFAM" id="SSF52540">
    <property type="entry name" value="P-loop containing nucleoside triphosphate hydrolases"/>
    <property type="match status" value="1"/>
</dbReference>
<keyword evidence="2" id="KW-0677">Repeat</keyword>
<dbReference type="InterPro" id="IPR056884">
    <property type="entry name" value="NPHP3-like_N"/>
</dbReference>
<dbReference type="Pfam" id="PF22939">
    <property type="entry name" value="WHD_GPIID"/>
    <property type="match status" value="1"/>
</dbReference>
<feature type="repeat" description="WD" evidence="3">
    <location>
        <begin position="984"/>
        <end position="1025"/>
    </location>
</feature>
<evidence type="ECO:0000313" key="5">
    <source>
        <dbReference type="EMBL" id="OCK76006.1"/>
    </source>
</evidence>
<name>A0A8E2E258_9PEZI</name>
<feature type="repeat" description="WD" evidence="3">
    <location>
        <begin position="858"/>
        <end position="899"/>
    </location>
</feature>
<sequence>MRLLRRKQDNDEFELVTFSTDDLPPYAILSHTWTDREEVTYDEAMAGAGKGKAGYAKIRFCGERAAQDDLRYFWVDTCCIDKSNRAELQQAIASMFLWYRRAAKCYVYLADVPMQDIRGQTWFPWGRSFQEPSKHIWKQAFRQSRWFTRGWTLQELLAPTSVEFYSKDGGRLGDKRSLEQQIHEITGLPTTALQGGHLSQFSVNERMSWIEHRQTKLEEDRAYSLLGIFDEIKKIEKCILDLHLTDPRDDKKRIEDTKGGLLDDSNRWLLENSDFRKWRNDQQNRLLWIKGDPGKGKTMLLCSIINELDKPTVKTALVSYFFCLATDLRLNNATAVLRGLIYKLASQQPSLVSHIRKKYDQAGRALFKDANAWIALSEIFTNILQDRSLSKTYIVIDALDECIADLYRLLDFIVRQSTSSSRIKWIVSSRNSPDIEEQLERAGQKIMLCLELNAESVSTAVSIYIQHKVNGLALRKNYNDKTRDAVLDCLSRNADNTFLWVALVCQDLEKIPRWNTLYWLKSFPSGLNSLYNQMLEQIRGSHSADLSKRILATVAVVCRPITLNELICLVDALEDMSDDPKAVIEIIRFCGSFLTIRGSTIYFVHQSAKDFLVKEAPNEIFPSGIEEVHHIILLRSLHALSRTLQRDIYSLHKLGYPMEQVKQPVPDPLAALRYACVSWIDHFCDWVSGICTDHEGDLREGGIVEDFVKKKYLYWLEALSLHGSLSEGTMAIGKLEALLQTRADTPDFLKLVQDARRFILFHKLAIENSPLQTYISALIFSPSCSLIRGIFRHEEPEWILIRPKMRGEWSACLQTLEGHSGIVRSVAFSHDSTRLASASQDRTVKIWDACSGTCLQTLEGHSENVNSVVFSHDSTWLASASYDSTVKIWDAGSGACLQTLEGHSSYVNSVAFSHDSTWLASASYDSTVKIWDAGSGTCLQMLEGHSSIISSVTFSHDSTRLASASYDKTVKIWDAGSGTCLQTLEGHSNDVNSVVFSFDSTRLASASQDCTVKIWNAGSGACLQTLEGHSNAVRSVTFSHDSTRLASASWDCTVKIWDASSGASLQTINIGNYLSKISFNTTGSYLHTDIGTIAIETTPVSDTTKVTIECDNPQYQGVGLSSDREWITHSSKPYVWLPSEYRPSSSAISRRTIGIGTGSGKVWIYNLQDQKF</sequence>
<evidence type="ECO:0000256" key="2">
    <source>
        <dbReference type="ARBA" id="ARBA00022737"/>
    </source>
</evidence>
<dbReference type="Gene3D" id="3.40.50.300">
    <property type="entry name" value="P-loop containing nucleotide triphosphate hydrolases"/>
    <property type="match status" value="1"/>
</dbReference>
<evidence type="ECO:0000256" key="1">
    <source>
        <dbReference type="ARBA" id="ARBA00022574"/>
    </source>
</evidence>
<feature type="repeat" description="WD" evidence="3">
    <location>
        <begin position="900"/>
        <end position="941"/>
    </location>
</feature>
<reference evidence="5 6" key="1">
    <citation type="journal article" date="2016" name="Nat. Commun.">
        <title>Ectomycorrhizal ecology is imprinted in the genome of the dominant symbiotic fungus Cenococcum geophilum.</title>
        <authorList>
            <consortium name="DOE Joint Genome Institute"/>
            <person name="Peter M."/>
            <person name="Kohler A."/>
            <person name="Ohm R.A."/>
            <person name="Kuo A."/>
            <person name="Krutzmann J."/>
            <person name="Morin E."/>
            <person name="Arend M."/>
            <person name="Barry K.W."/>
            <person name="Binder M."/>
            <person name="Choi C."/>
            <person name="Clum A."/>
            <person name="Copeland A."/>
            <person name="Grisel N."/>
            <person name="Haridas S."/>
            <person name="Kipfer T."/>
            <person name="LaButti K."/>
            <person name="Lindquist E."/>
            <person name="Lipzen A."/>
            <person name="Maire R."/>
            <person name="Meier B."/>
            <person name="Mihaltcheva S."/>
            <person name="Molinier V."/>
            <person name="Murat C."/>
            <person name="Poggeler S."/>
            <person name="Quandt C.A."/>
            <person name="Sperisen C."/>
            <person name="Tritt A."/>
            <person name="Tisserant E."/>
            <person name="Crous P.W."/>
            <person name="Henrissat B."/>
            <person name="Nehls U."/>
            <person name="Egli S."/>
            <person name="Spatafora J.W."/>
            <person name="Grigoriev I.V."/>
            <person name="Martin F.M."/>
        </authorList>
    </citation>
    <scope>NUCLEOTIDE SEQUENCE [LARGE SCALE GENOMIC DNA]</scope>
    <source>
        <strain evidence="5 6">CBS 459.81</strain>
    </source>
</reference>
<protein>
    <recommendedName>
        <fullName evidence="4">NACHT domain-containing protein</fullName>
    </recommendedName>
</protein>
<dbReference type="InterPro" id="IPR054471">
    <property type="entry name" value="GPIID_WHD"/>
</dbReference>
<accession>A0A8E2E258</accession>
<dbReference type="InterPro" id="IPR001680">
    <property type="entry name" value="WD40_rpt"/>
</dbReference>
<dbReference type="InterPro" id="IPR027417">
    <property type="entry name" value="P-loop_NTPase"/>
</dbReference>
<feature type="domain" description="NACHT" evidence="4">
    <location>
        <begin position="285"/>
        <end position="506"/>
    </location>
</feature>
<dbReference type="PROSITE" id="PS50294">
    <property type="entry name" value="WD_REPEATS_REGION"/>
    <property type="match status" value="6"/>
</dbReference>
<feature type="repeat" description="WD" evidence="3">
    <location>
        <begin position="942"/>
        <end position="983"/>
    </location>
</feature>
<dbReference type="InterPro" id="IPR015943">
    <property type="entry name" value="WD40/YVTN_repeat-like_dom_sf"/>
</dbReference>
<evidence type="ECO:0000256" key="3">
    <source>
        <dbReference type="PROSITE-ProRule" id="PRU00221"/>
    </source>
</evidence>
<dbReference type="Pfam" id="PF24883">
    <property type="entry name" value="NPHP3_N"/>
    <property type="match status" value="1"/>
</dbReference>
<dbReference type="Proteomes" id="UP000250266">
    <property type="component" value="Unassembled WGS sequence"/>
</dbReference>
<dbReference type="EMBL" id="KV745252">
    <property type="protein sequence ID" value="OCK76006.1"/>
    <property type="molecule type" value="Genomic_DNA"/>
</dbReference>
<dbReference type="PANTHER" id="PTHR44129">
    <property type="entry name" value="WD REPEAT-CONTAINING PROTEIN POP1"/>
    <property type="match status" value="1"/>
</dbReference>
<dbReference type="InterPro" id="IPR036322">
    <property type="entry name" value="WD40_repeat_dom_sf"/>
</dbReference>
<dbReference type="SMART" id="SM00320">
    <property type="entry name" value="WD40"/>
    <property type="match status" value="6"/>
</dbReference>
<dbReference type="PROSITE" id="PS50082">
    <property type="entry name" value="WD_REPEATS_2"/>
    <property type="match status" value="6"/>
</dbReference>
<dbReference type="InterPro" id="IPR007111">
    <property type="entry name" value="NACHT_NTPase"/>
</dbReference>
<feature type="repeat" description="WD" evidence="3">
    <location>
        <begin position="816"/>
        <end position="857"/>
    </location>
</feature>
<dbReference type="PROSITE" id="PS00678">
    <property type="entry name" value="WD_REPEATS_1"/>
    <property type="match status" value="1"/>
</dbReference>
<dbReference type="InterPro" id="IPR050349">
    <property type="entry name" value="WD_LIS1/nudF_dynein_reg"/>
</dbReference>
<proteinExistence type="predicted"/>
<dbReference type="Pfam" id="PF00400">
    <property type="entry name" value="WD40"/>
    <property type="match status" value="6"/>
</dbReference>
<keyword evidence="6" id="KW-1185">Reference proteome</keyword>
<evidence type="ECO:0000313" key="6">
    <source>
        <dbReference type="Proteomes" id="UP000250266"/>
    </source>
</evidence>
<dbReference type="InterPro" id="IPR010730">
    <property type="entry name" value="HET"/>
</dbReference>
<dbReference type="CDD" id="cd00200">
    <property type="entry name" value="WD40"/>
    <property type="match status" value="1"/>
</dbReference>
<keyword evidence="1 3" id="KW-0853">WD repeat</keyword>
<dbReference type="FunFam" id="3.40.50.300:FF:001638">
    <property type="entry name" value="NACHT and WD40 domain protein"/>
    <property type="match status" value="1"/>
</dbReference>
<dbReference type="Gene3D" id="2.130.10.10">
    <property type="entry name" value="YVTN repeat-like/Quinoprotein amine dehydrogenase"/>
    <property type="match status" value="3"/>
</dbReference>
<gene>
    <name evidence="5" type="ORF">K432DRAFT_408540</name>
</gene>
<dbReference type="PRINTS" id="PR00320">
    <property type="entry name" value="GPROTEINBRPT"/>
</dbReference>